<comment type="caution">
    <text evidence="1">The sequence shown here is derived from an EMBL/GenBank/DDBJ whole genome shotgun (WGS) entry which is preliminary data.</text>
</comment>
<accession>A0A815ZKL0</accession>
<evidence type="ECO:0000313" key="1">
    <source>
        <dbReference type="EMBL" id="CAF1584432.1"/>
    </source>
</evidence>
<reference evidence="1" key="1">
    <citation type="submission" date="2021-02" db="EMBL/GenBank/DDBJ databases">
        <authorList>
            <person name="Nowell W R."/>
        </authorList>
    </citation>
    <scope>NUCLEOTIDE SEQUENCE</scope>
</reference>
<dbReference type="EMBL" id="CAJOBH010188695">
    <property type="protein sequence ID" value="CAF4958666.1"/>
    <property type="molecule type" value="Genomic_DNA"/>
</dbReference>
<dbReference type="Proteomes" id="UP000663855">
    <property type="component" value="Unassembled WGS sequence"/>
</dbReference>
<feature type="non-terminal residue" evidence="1">
    <location>
        <position position="1"/>
    </location>
</feature>
<dbReference type="AlphaFoldDB" id="A0A815ZKL0"/>
<proteinExistence type="predicted"/>
<dbReference type="EMBL" id="CAJNOV010016118">
    <property type="protein sequence ID" value="CAF1584432.1"/>
    <property type="molecule type" value="Genomic_DNA"/>
</dbReference>
<protein>
    <submittedName>
        <fullName evidence="1">Uncharacterized protein</fullName>
    </submittedName>
</protein>
<gene>
    <name evidence="2" type="ORF">BYL167_LOCUS54215</name>
    <name evidence="1" type="ORF">CJN711_LOCUS33334</name>
</gene>
<evidence type="ECO:0000313" key="3">
    <source>
        <dbReference type="Proteomes" id="UP000663855"/>
    </source>
</evidence>
<dbReference type="Proteomes" id="UP000681967">
    <property type="component" value="Unassembled WGS sequence"/>
</dbReference>
<sequence>LSFVKFLFVLMPQKSKRKSQAMAAAKRRWTSDTFEQSDNDTNEDDLMNFSNLSAHELEEFLLKDKINIDDIVLIYLSLTYFGVSWRKADLFLRQIGSLGASTCHKWSEIFISGDPDEFLEDGRDGQREQEFFGVFPELENMAKLYAFEGCQRKSASLTSLELAIYVDKQYYDFTG</sequence>
<evidence type="ECO:0000313" key="2">
    <source>
        <dbReference type="EMBL" id="CAF4958666.1"/>
    </source>
</evidence>
<organism evidence="1 3">
    <name type="scientific">Rotaria magnacalcarata</name>
    <dbReference type="NCBI Taxonomy" id="392030"/>
    <lineage>
        <taxon>Eukaryota</taxon>
        <taxon>Metazoa</taxon>
        <taxon>Spiralia</taxon>
        <taxon>Gnathifera</taxon>
        <taxon>Rotifera</taxon>
        <taxon>Eurotatoria</taxon>
        <taxon>Bdelloidea</taxon>
        <taxon>Philodinida</taxon>
        <taxon>Philodinidae</taxon>
        <taxon>Rotaria</taxon>
    </lineage>
</organism>
<name>A0A815ZKL0_9BILA</name>